<evidence type="ECO:0000313" key="6">
    <source>
        <dbReference type="RefSeq" id="XP_024879481.1"/>
    </source>
</evidence>
<dbReference type="PANTHER" id="PTHR48051:SF42">
    <property type="entry name" value="LEUCINE-RICH REPEAT-CONTAINING PROTEIN 18-LIKE"/>
    <property type="match status" value="1"/>
</dbReference>
<name>A0A6J1QDS2_9HYME</name>
<keyword evidence="1" id="KW-0433">Leucine-rich repeat</keyword>
<feature type="compositionally biased region" description="Low complexity" evidence="3">
    <location>
        <begin position="250"/>
        <end position="265"/>
    </location>
</feature>
<keyword evidence="4" id="KW-0472">Membrane</keyword>
<dbReference type="Pfam" id="PF13855">
    <property type="entry name" value="LRR_8"/>
    <property type="match status" value="1"/>
</dbReference>
<evidence type="ECO:0000256" key="2">
    <source>
        <dbReference type="ARBA" id="ARBA00022737"/>
    </source>
</evidence>
<feature type="transmembrane region" description="Helical" evidence="4">
    <location>
        <begin position="277"/>
        <end position="297"/>
    </location>
</feature>
<dbReference type="GeneID" id="112459543"/>
<keyword evidence="2" id="KW-0677">Repeat</keyword>
<dbReference type="InterPro" id="IPR050216">
    <property type="entry name" value="LRR_domain-containing"/>
</dbReference>
<dbReference type="InterPro" id="IPR003591">
    <property type="entry name" value="Leu-rich_rpt_typical-subtyp"/>
</dbReference>
<evidence type="ECO:0000256" key="1">
    <source>
        <dbReference type="ARBA" id="ARBA00022614"/>
    </source>
</evidence>
<evidence type="ECO:0000256" key="4">
    <source>
        <dbReference type="SAM" id="Phobius"/>
    </source>
</evidence>
<keyword evidence="4" id="KW-0812">Transmembrane</keyword>
<dbReference type="InterPro" id="IPR032675">
    <property type="entry name" value="LRR_dom_sf"/>
</dbReference>
<dbReference type="SMART" id="SM00369">
    <property type="entry name" value="LRR_TYP"/>
    <property type="match status" value="2"/>
</dbReference>
<feature type="compositionally biased region" description="Basic and acidic residues" evidence="3">
    <location>
        <begin position="198"/>
        <end position="208"/>
    </location>
</feature>
<dbReference type="SUPFAM" id="SSF52058">
    <property type="entry name" value="L domain-like"/>
    <property type="match status" value="1"/>
</dbReference>
<dbReference type="GO" id="GO:0005737">
    <property type="term" value="C:cytoplasm"/>
    <property type="evidence" value="ECO:0007669"/>
    <property type="project" value="TreeGrafter"/>
</dbReference>
<proteinExistence type="predicted"/>
<feature type="compositionally biased region" description="Basic and acidic residues" evidence="3">
    <location>
        <begin position="218"/>
        <end position="229"/>
    </location>
</feature>
<dbReference type="Gene3D" id="3.80.10.10">
    <property type="entry name" value="Ribonuclease Inhibitor"/>
    <property type="match status" value="1"/>
</dbReference>
<feature type="region of interest" description="Disordered" evidence="3">
    <location>
        <begin position="195"/>
        <end position="267"/>
    </location>
</feature>
<dbReference type="AlphaFoldDB" id="A0A6J1QDS2"/>
<evidence type="ECO:0000313" key="5">
    <source>
        <dbReference type="Proteomes" id="UP000504618"/>
    </source>
</evidence>
<feature type="region of interest" description="Disordered" evidence="3">
    <location>
        <begin position="1"/>
        <end position="30"/>
    </location>
</feature>
<dbReference type="PROSITE" id="PS51450">
    <property type="entry name" value="LRR"/>
    <property type="match status" value="1"/>
</dbReference>
<feature type="compositionally biased region" description="Polar residues" evidence="3">
    <location>
        <begin position="231"/>
        <end position="249"/>
    </location>
</feature>
<sequence>MRAGHDNRNLTSQTHEGVTRDPVSRETRSSMTVKLKLKDVKDKLKEDTLDLSLCDLEEVPVREIASLRKATNVNLSTNLLVSLPATFVTLKQIVKLDLSRNMLVELPENFGEMTQLKHLDLYANKISRLPLSLSELKNLRWLDLKENPLTEAVASVAGPCSNMRECQACARNIVSYLSNVKLAIEEERLRRLNNATGDTDKEVTSTKKEGKRKRKRNAEREKTNGDKIDSPMQSDGRSQDNSNSVRLTGSSSSSNAASARKSYSSTGTGLCRSLTCVIVWLFVISSLLTVALTILSWRYEQQTDTFLQSAQTLSGLPLKSYHRQTTDYLQRVIKIATVQIKSIVDAANDFYRTQFESGTSKAAKEL</sequence>
<reference evidence="6" key="1">
    <citation type="submission" date="2025-08" db="UniProtKB">
        <authorList>
            <consortium name="RefSeq"/>
        </authorList>
    </citation>
    <scope>IDENTIFICATION</scope>
    <source>
        <tissue evidence="6">Whole body</tissue>
    </source>
</reference>
<dbReference type="PANTHER" id="PTHR48051">
    <property type="match status" value="1"/>
</dbReference>
<dbReference type="OrthoDB" id="1394818at2759"/>
<dbReference type="RefSeq" id="XP_024879481.1">
    <property type="nucleotide sequence ID" value="XM_025023713.1"/>
</dbReference>
<keyword evidence="4" id="KW-1133">Transmembrane helix</keyword>
<dbReference type="InterPro" id="IPR001611">
    <property type="entry name" value="Leu-rich_rpt"/>
</dbReference>
<accession>A0A6J1QDS2</accession>
<evidence type="ECO:0000256" key="3">
    <source>
        <dbReference type="SAM" id="MobiDB-lite"/>
    </source>
</evidence>
<gene>
    <name evidence="6" type="primary">LOC112459543</name>
</gene>
<dbReference type="Proteomes" id="UP000504618">
    <property type="component" value="Unplaced"/>
</dbReference>
<feature type="compositionally biased region" description="Basic and acidic residues" evidence="3">
    <location>
        <begin position="17"/>
        <end position="28"/>
    </location>
</feature>
<protein>
    <submittedName>
        <fullName evidence="6">Leucine-rich repeat-containing protein 59</fullName>
    </submittedName>
</protein>
<organism evidence="5 6">
    <name type="scientific">Temnothorax curvispinosus</name>
    <dbReference type="NCBI Taxonomy" id="300111"/>
    <lineage>
        <taxon>Eukaryota</taxon>
        <taxon>Metazoa</taxon>
        <taxon>Ecdysozoa</taxon>
        <taxon>Arthropoda</taxon>
        <taxon>Hexapoda</taxon>
        <taxon>Insecta</taxon>
        <taxon>Pterygota</taxon>
        <taxon>Neoptera</taxon>
        <taxon>Endopterygota</taxon>
        <taxon>Hymenoptera</taxon>
        <taxon>Apocrita</taxon>
        <taxon>Aculeata</taxon>
        <taxon>Formicoidea</taxon>
        <taxon>Formicidae</taxon>
        <taxon>Myrmicinae</taxon>
        <taxon>Temnothorax</taxon>
    </lineage>
</organism>
<keyword evidence="5" id="KW-1185">Reference proteome</keyword>